<sequence length="48" mass="5370">MPRVQAPACLHPQCGARMVRAYVRDAGRFRPVGWYCPECAGFMASCPR</sequence>
<proteinExistence type="predicted"/>
<accession>A0A0W8EKQ9</accession>
<evidence type="ECO:0000313" key="1">
    <source>
        <dbReference type="EMBL" id="KUG09204.1"/>
    </source>
</evidence>
<comment type="caution">
    <text evidence="1">The sequence shown here is derived from an EMBL/GenBank/DDBJ whole genome shotgun (WGS) entry which is preliminary data.</text>
</comment>
<dbReference type="AlphaFoldDB" id="A0A0W8EKQ9"/>
<gene>
    <name evidence="1" type="ORF">ASZ90_016656</name>
</gene>
<dbReference type="EMBL" id="LNQE01001756">
    <property type="protein sequence ID" value="KUG09204.1"/>
    <property type="molecule type" value="Genomic_DNA"/>
</dbReference>
<reference evidence="1" key="1">
    <citation type="journal article" date="2015" name="Proc. Natl. Acad. Sci. U.S.A.">
        <title>Networks of energetic and metabolic interactions define dynamics in microbial communities.</title>
        <authorList>
            <person name="Embree M."/>
            <person name="Liu J.K."/>
            <person name="Al-Bassam M.M."/>
            <person name="Zengler K."/>
        </authorList>
    </citation>
    <scope>NUCLEOTIDE SEQUENCE</scope>
</reference>
<protein>
    <submittedName>
        <fullName evidence="1">Uncharacterized protein</fullName>
    </submittedName>
</protein>
<organism evidence="1">
    <name type="scientific">hydrocarbon metagenome</name>
    <dbReference type="NCBI Taxonomy" id="938273"/>
    <lineage>
        <taxon>unclassified sequences</taxon>
        <taxon>metagenomes</taxon>
        <taxon>ecological metagenomes</taxon>
    </lineage>
</organism>
<name>A0A0W8EKQ9_9ZZZZ</name>